<dbReference type="GO" id="GO:0032266">
    <property type="term" value="F:phosphatidylinositol-3-phosphate binding"/>
    <property type="evidence" value="ECO:0007669"/>
    <property type="project" value="TreeGrafter"/>
</dbReference>
<feature type="region of interest" description="Disordered" evidence="12">
    <location>
        <begin position="254"/>
        <end position="287"/>
    </location>
</feature>
<comment type="catalytic activity">
    <reaction evidence="10">
        <text>a 1,2-diacyl-sn-glycero-3-phospho-L-serine(in) = a 1,2-diacyl-sn-glycero-3-phospho-L-serine(out)</text>
        <dbReference type="Rhea" id="RHEA:38663"/>
        <dbReference type="ChEBI" id="CHEBI:57262"/>
    </reaction>
</comment>
<organism evidence="13 14">
    <name type="scientific">Pinctada imbricata</name>
    <name type="common">Atlantic pearl-oyster</name>
    <name type="synonym">Pinctada martensii</name>
    <dbReference type="NCBI Taxonomy" id="66713"/>
    <lineage>
        <taxon>Eukaryota</taxon>
        <taxon>Metazoa</taxon>
        <taxon>Spiralia</taxon>
        <taxon>Lophotrochozoa</taxon>
        <taxon>Mollusca</taxon>
        <taxon>Bivalvia</taxon>
        <taxon>Autobranchia</taxon>
        <taxon>Pteriomorphia</taxon>
        <taxon>Pterioida</taxon>
        <taxon>Pterioidea</taxon>
        <taxon>Pteriidae</taxon>
        <taxon>Pinctada</taxon>
    </lineage>
</organism>
<evidence type="ECO:0000256" key="1">
    <source>
        <dbReference type="ARBA" id="ARBA00004406"/>
    </source>
</evidence>
<comment type="caution">
    <text evidence="13">The sequence shown here is derived from an EMBL/GenBank/DDBJ whole genome shotgun (WGS) entry which is preliminary data.</text>
</comment>
<keyword evidence="5" id="KW-0813">Transport</keyword>
<feature type="compositionally biased region" description="Basic and acidic residues" evidence="12">
    <location>
        <begin position="461"/>
        <end position="473"/>
    </location>
</feature>
<evidence type="ECO:0000256" key="3">
    <source>
        <dbReference type="ARBA" id="ARBA00009714"/>
    </source>
</evidence>
<comment type="catalytic activity">
    <reaction evidence="11">
        <text>a 1,2-diacyl-sn-glycero-3-phosphoethanolamine(in) = a 1,2-diacyl-sn-glycero-3-phosphoethanolamine(out)</text>
        <dbReference type="Rhea" id="RHEA:38895"/>
        <dbReference type="ChEBI" id="CHEBI:64612"/>
    </reaction>
</comment>
<gene>
    <name evidence="13" type="ORF">FSP39_021785</name>
</gene>
<dbReference type="GO" id="GO:0005789">
    <property type="term" value="C:endoplasmic reticulum membrane"/>
    <property type="evidence" value="ECO:0007669"/>
    <property type="project" value="UniProtKB-SubCell"/>
</dbReference>
<evidence type="ECO:0000256" key="4">
    <source>
        <dbReference type="ARBA" id="ARBA00018070"/>
    </source>
</evidence>
<dbReference type="GO" id="GO:0000422">
    <property type="term" value="P:autophagy of mitochondrion"/>
    <property type="evidence" value="ECO:0007669"/>
    <property type="project" value="TreeGrafter"/>
</dbReference>
<evidence type="ECO:0000313" key="14">
    <source>
        <dbReference type="Proteomes" id="UP001186944"/>
    </source>
</evidence>
<feature type="compositionally biased region" description="Basic and acidic residues" evidence="12">
    <location>
        <begin position="1362"/>
        <end position="1375"/>
    </location>
</feature>
<feature type="region of interest" description="Disordered" evidence="12">
    <location>
        <begin position="1723"/>
        <end position="1767"/>
    </location>
</feature>
<feature type="region of interest" description="Disordered" evidence="12">
    <location>
        <begin position="352"/>
        <end position="374"/>
    </location>
</feature>
<evidence type="ECO:0000256" key="6">
    <source>
        <dbReference type="ARBA" id="ARBA00022824"/>
    </source>
</evidence>
<keyword evidence="14" id="KW-1185">Reference proteome</keyword>
<dbReference type="GO" id="GO:0000045">
    <property type="term" value="P:autophagosome assembly"/>
    <property type="evidence" value="ECO:0007669"/>
    <property type="project" value="TreeGrafter"/>
</dbReference>
<keyword evidence="6" id="KW-0256">Endoplasmic reticulum</keyword>
<evidence type="ECO:0000256" key="10">
    <source>
        <dbReference type="ARBA" id="ARBA00024479"/>
    </source>
</evidence>
<dbReference type="GO" id="GO:0006869">
    <property type="term" value="P:lipid transport"/>
    <property type="evidence" value="ECO:0007669"/>
    <property type="project" value="UniProtKB-KW"/>
</dbReference>
<keyword evidence="7" id="KW-0072">Autophagy</keyword>
<dbReference type="EMBL" id="VSWD01000009">
    <property type="protein sequence ID" value="KAK3093919.1"/>
    <property type="molecule type" value="Genomic_DNA"/>
</dbReference>
<name>A0AA88XXP0_PINIB</name>
<feature type="region of interest" description="Disordered" evidence="12">
    <location>
        <begin position="436"/>
        <end position="473"/>
    </location>
</feature>
<dbReference type="GO" id="GO:0061709">
    <property type="term" value="P:reticulophagy"/>
    <property type="evidence" value="ECO:0007669"/>
    <property type="project" value="TreeGrafter"/>
</dbReference>
<evidence type="ECO:0000256" key="12">
    <source>
        <dbReference type="SAM" id="MobiDB-lite"/>
    </source>
</evidence>
<evidence type="ECO:0000256" key="5">
    <source>
        <dbReference type="ARBA" id="ARBA00022448"/>
    </source>
</evidence>
<evidence type="ECO:0000256" key="9">
    <source>
        <dbReference type="ARBA" id="ARBA00023136"/>
    </source>
</evidence>
<dbReference type="PANTHER" id="PTHR13190">
    <property type="entry name" value="AUTOPHAGY-RELATED 2, ISOFORM A"/>
    <property type="match status" value="1"/>
</dbReference>
<keyword evidence="8" id="KW-0445">Lipid transport</keyword>
<feature type="compositionally biased region" description="Polar residues" evidence="12">
    <location>
        <begin position="261"/>
        <end position="287"/>
    </location>
</feature>
<dbReference type="GO" id="GO:0043495">
    <property type="term" value="F:protein-membrane adaptor activity"/>
    <property type="evidence" value="ECO:0007669"/>
    <property type="project" value="TreeGrafter"/>
</dbReference>
<evidence type="ECO:0000313" key="13">
    <source>
        <dbReference type="EMBL" id="KAK3093919.1"/>
    </source>
</evidence>
<dbReference type="InterPro" id="IPR026849">
    <property type="entry name" value="ATG2"/>
</dbReference>
<evidence type="ECO:0000256" key="7">
    <source>
        <dbReference type="ARBA" id="ARBA00023006"/>
    </source>
</evidence>
<feature type="compositionally biased region" description="Low complexity" evidence="12">
    <location>
        <begin position="1377"/>
        <end position="1387"/>
    </location>
</feature>
<dbReference type="GO" id="GO:0061908">
    <property type="term" value="C:phagophore"/>
    <property type="evidence" value="ECO:0007669"/>
    <property type="project" value="TreeGrafter"/>
</dbReference>
<evidence type="ECO:0000256" key="2">
    <source>
        <dbReference type="ARBA" id="ARBA00004623"/>
    </source>
</evidence>
<dbReference type="Proteomes" id="UP001186944">
    <property type="component" value="Unassembled WGS sequence"/>
</dbReference>
<feature type="compositionally biased region" description="Low complexity" evidence="12">
    <location>
        <begin position="436"/>
        <end position="459"/>
    </location>
</feature>
<reference evidence="13" key="1">
    <citation type="submission" date="2019-08" db="EMBL/GenBank/DDBJ databases">
        <title>The improved chromosome-level genome for the pearl oyster Pinctada fucata martensii using PacBio sequencing and Hi-C.</title>
        <authorList>
            <person name="Zheng Z."/>
        </authorList>
    </citation>
    <scope>NUCLEOTIDE SEQUENCE</scope>
    <source>
        <strain evidence="13">ZZ-2019</strain>
        <tissue evidence="13">Adductor muscle</tissue>
    </source>
</reference>
<dbReference type="Pfam" id="PF13329">
    <property type="entry name" value="ATG2_CAD"/>
    <property type="match status" value="2"/>
</dbReference>
<dbReference type="GO" id="GO:0034045">
    <property type="term" value="C:phagophore assembly site membrane"/>
    <property type="evidence" value="ECO:0007669"/>
    <property type="project" value="UniProtKB-SubCell"/>
</dbReference>
<proteinExistence type="inferred from homology"/>
<keyword evidence="9" id="KW-0472">Membrane</keyword>
<comment type="similarity">
    <text evidence="3">Belongs to the ATG2 family.</text>
</comment>
<dbReference type="GO" id="GO:0034727">
    <property type="term" value="P:piecemeal microautophagy of the nucleus"/>
    <property type="evidence" value="ECO:0007669"/>
    <property type="project" value="TreeGrafter"/>
</dbReference>
<dbReference type="PANTHER" id="PTHR13190:SF1">
    <property type="entry name" value="AUTOPHAGY-RELATED 2, ISOFORM A"/>
    <property type="match status" value="1"/>
</dbReference>
<evidence type="ECO:0000256" key="11">
    <source>
        <dbReference type="ARBA" id="ARBA00024615"/>
    </source>
</evidence>
<accession>A0AA88XXP0</accession>
<dbReference type="GO" id="GO:0061723">
    <property type="term" value="P:glycophagy"/>
    <property type="evidence" value="ECO:0007669"/>
    <property type="project" value="TreeGrafter"/>
</dbReference>
<evidence type="ECO:0000256" key="8">
    <source>
        <dbReference type="ARBA" id="ARBA00023055"/>
    </source>
</evidence>
<feature type="compositionally biased region" description="Basic and acidic residues" evidence="12">
    <location>
        <begin position="1724"/>
        <end position="1736"/>
    </location>
</feature>
<feature type="region of interest" description="Disordered" evidence="12">
    <location>
        <begin position="1347"/>
        <end position="1387"/>
    </location>
</feature>
<sequence>MPWNFPWTEFLKKRACRYILQHYLGHFLKEKLTLDQLSVDLYNGTGKIKELELDVESLNEALDSSNVPLEIVDGFVEEISVAIPWTRLIQNSTELEIHGLQLTLQPKQRKEHVSGLEVMFNSMSSMNTSLQIAEDCLKSAKSEEEPDVDMGQPYEGVQKFAQTIDSVLCRVKVTLVDTIIRIEHLPVNSDKGVALEIRIKRMEYYDDMAKEEGSPVDDPERANLWEPAAIAHKNIVLEGVQLLSDQFSRHCRQGDSPVDSPCSTPQTFMSTVSSLSPESFDKTPTVSQETLTDPVQIAVLTGRTGLKLKIKQGEAIQGPKIETDLDIGGLHLLLSPQQFHGLLDLIEGLMSPDTNDGTSKKGRGNKNKPMSPDDYKKVETELQRHLASGRVQQQQQRFLQTQYMGMGMQDIMTQSIGEGEDDQYFSLAPDKMREMQSSVNSNYSMSSQRTTSTISTTRQGQRKESRSSKDTMQRILDDPSAELCRYHFRLAFFSLCLLHENPSQRVQLASPSKGHKSSTKMRDISAEYFHNVFSFTAAGKSDLKALRNRFSDVLQVDHLRFVGKPLNIDCTEKTVTTHQSLTLDLTLGLFECLECLYNRTTDNAVPEYTELMVFPRDGSDKLSQMYSSMHVGSPAIKASIKTVEQIRGQQRMGNHPRTEVSVSLGKLECEVDLTIVDRVNSLVKPEPLQRTLSNNSQTIHADTFSQTLEEGSLTQDKKYDLSVSTSQAKVTFRIPIPDLRAVSEVGKLPWWQKNLRDEILVFDIHELRFQTAFLSSQALQHLEFSCKELEGSFRIDPNQSPVPFATVSCEGDSEDGFNLPQLLIKFSEKKISVLEEEIEDSGGDTPQDSLNGACEFSKKDPSPFSNRKYMYGKEEMSEKDHTATHISHEMVLPGDRDEMSQFQEKACNNCLMNVDIILPRVNLFIPNKHFYEVLYNRLNNDLLLWEPMAPAPIATTSNGGNTIQPFDLSCYTQVLQDNFSMARSALQYESSSDEEDLYAPHYSIHDSRHPRQKQGRLKLPSKLCLSLRIDSGKLTAYTESKETGCHGETVAMVNDANLFVVSHYTGDPCLQYVCFRSASAELYHSGAVSDSHKVMSLMQLDIDHIPPHLASHRLISRSEPGIQAHQSTDSSMYMDNTDMVSVAVRVRLDSTPITDLTTDEKIKEFLVAVGISGGTLRHKMAASGQSWIAHFINFLDVKDYDILGYVMPKVLTELHVHLWSCAVDYRPLYIPTKAVLAAESFSISSNIVANSPTSLLRFVLDDAALYLSQKRERDEINISEDYVNIIDLERFELELRSSEGKDQRFPKTDLRVMTNKINLRTCSDSCQALMELIQYFATDGDLVAEGDVTSSIPGDDIVPDLGNKKETEESSREDDSSGLSEPSLSQSKIDQLHTLVEDAMQESSSGSENQDSLSPTRPSTEVFFVANTDQKSQDAPPAGVMRPIVISASADSVTSSTISETVDALSDDEEFCIIDDPGLGIMPKHGEPEIRVFTTDPIEIKENHFSQPLGRTDLLKAPDHFPYPEYSYTLKELTIVWFMYGGRDFGDVSERTDKEAMQVRKTSDAGDYQFDVAWQYMTSAARASLSHDRIPWQIRGGPGRDLDTLMELQLTKVRMQYDIYPSHTEQASRQVLVINDIEMRDRLANSNINKFLYQYSSENLPKQTHANMVVIKAVHSRPDLSVKSQECALRVSLQPIRLNIDQDSLYFLTRFFTEIVGGTVETSPEVHSDLEKDGKGKPRSRSSSGTTGPAVPPPVMKMGQPVSPIGESETQEPLMMFDDMQDSVEPGEITVEEPSVRLEDDDHVEQESETLPVFIKSFVFSPDVPIRLDYHGKKWVDREKGTFIGLLVGLAQLNCSELKLKRLSYKHGLLGIDKVQAYCVNEWVNDILKNQLPSILGGVGPMHSFVQLAQGIKDLFWLPVEQYKRDGRLVRGIQRGATSFSTSTAMAMLELTNRAVQSVQYVAEVTYDVVTPGPSIRLQRRRLRGQPSDIREGMENAYIAIREGFSCTAHNIVDVTKKEHEQKGFTGAMGAAFRLVPPTVISPVIIAADATSNVLGGMRNQLKPDAKKEDDEKWKANQT</sequence>
<protein>
    <recommendedName>
        <fullName evidence="4">Autophagy-related protein 2</fullName>
    </recommendedName>
</protein>
<comment type="subcellular location">
    <subcellularLocation>
        <location evidence="1">Endoplasmic reticulum membrane</location>
        <topology evidence="1">Peripheral membrane protein</topology>
    </subcellularLocation>
    <subcellularLocation>
        <location evidence="2">Preautophagosomal structure membrane</location>
        <topology evidence="2">Peripheral membrane protein</topology>
    </subcellularLocation>
</comment>